<reference evidence="2 3" key="1">
    <citation type="submission" date="2017-01" db="EMBL/GenBank/DDBJ databases">
        <authorList>
            <consortium name="Urmite Genomes"/>
        </authorList>
    </citation>
    <scope>NUCLEOTIDE SEQUENCE [LARGE SCALE GENOMIC DNA]</scope>
    <source>
        <strain evidence="2 3">AB57</strain>
    </source>
</reference>
<evidence type="ECO:0000313" key="3">
    <source>
        <dbReference type="Proteomes" id="UP000240988"/>
    </source>
</evidence>
<organism evidence="2 3">
    <name type="scientific">Mycobacterium rhizamassiliense</name>
    <dbReference type="NCBI Taxonomy" id="1841860"/>
    <lineage>
        <taxon>Bacteria</taxon>
        <taxon>Bacillati</taxon>
        <taxon>Actinomycetota</taxon>
        <taxon>Actinomycetes</taxon>
        <taxon>Mycobacteriales</taxon>
        <taxon>Mycobacteriaceae</taxon>
        <taxon>Mycobacterium</taxon>
    </lineage>
</organism>
<accession>A0A2U3NLQ6</accession>
<keyword evidence="3" id="KW-1185">Reference proteome</keyword>
<dbReference type="AlphaFoldDB" id="A0A2U3NLQ6"/>
<dbReference type="EMBL" id="FUFA01000001">
    <property type="protein sequence ID" value="SPM32364.1"/>
    <property type="molecule type" value="Genomic_DNA"/>
</dbReference>
<sequence>MALMGLADAAKEIGTTERWLANQLRSGKFPAHKVGRRWRFTDADVAEIIRRCAVPAALPTDTRLCTPTSSMTPTTARRMGAR</sequence>
<evidence type="ECO:0000259" key="1">
    <source>
        <dbReference type="Pfam" id="PF12728"/>
    </source>
</evidence>
<feature type="domain" description="Helix-turn-helix" evidence="1">
    <location>
        <begin position="4"/>
        <end position="52"/>
    </location>
</feature>
<evidence type="ECO:0000313" key="2">
    <source>
        <dbReference type="EMBL" id="SPM32364.1"/>
    </source>
</evidence>
<dbReference type="OrthoDB" id="5524782at2"/>
<dbReference type="STRING" id="1841860.GCA_900157375_00162"/>
<dbReference type="SUPFAM" id="SSF46955">
    <property type="entry name" value="Putative DNA-binding domain"/>
    <property type="match status" value="1"/>
</dbReference>
<name>A0A2U3NLQ6_9MYCO</name>
<gene>
    <name evidence="2" type="ORF">MRAB57_162</name>
</gene>
<dbReference type="InterPro" id="IPR041657">
    <property type="entry name" value="HTH_17"/>
</dbReference>
<dbReference type="Proteomes" id="UP000240988">
    <property type="component" value="Unassembled WGS sequence"/>
</dbReference>
<proteinExistence type="predicted"/>
<protein>
    <recommendedName>
        <fullName evidence="1">Helix-turn-helix domain-containing protein</fullName>
    </recommendedName>
</protein>
<dbReference type="InterPro" id="IPR009061">
    <property type="entry name" value="DNA-bd_dom_put_sf"/>
</dbReference>
<dbReference type="Pfam" id="PF12728">
    <property type="entry name" value="HTH_17"/>
    <property type="match status" value="1"/>
</dbReference>